<gene>
    <name evidence="2" type="ORF">LCGC14_1692620</name>
</gene>
<organism evidence="2">
    <name type="scientific">marine sediment metagenome</name>
    <dbReference type="NCBI Taxonomy" id="412755"/>
    <lineage>
        <taxon>unclassified sequences</taxon>
        <taxon>metagenomes</taxon>
        <taxon>ecological metagenomes</taxon>
    </lineage>
</organism>
<sequence>MATHRAKAQGAGHMKTNGHGISIATAVVLAVAMGAAFIAYGAQGEKVDGNKERIVKLENAQTKIHEINRGQVQLQEQVRGLTREQRTFREDTNKSLDRILKKLDE</sequence>
<accession>A0A0F9KKF7</accession>
<protein>
    <submittedName>
        <fullName evidence="2">Uncharacterized protein</fullName>
    </submittedName>
</protein>
<keyword evidence="1" id="KW-0812">Transmembrane</keyword>
<evidence type="ECO:0000313" key="2">
    <source>
        <dbReference type="EMBL" id="KKM15775.1"/>
    </source>
</evidence>
<dbReference type="AlphaFoldDB" id="A0A0F9KKF7"/>
<proteinExistence type="predicted"/>
<feature type="transmembrane region" description="Helical" evidence="1">
    <location>
        <begin position="21"/>
        <end position="42"/>
    </location>
</feature>
<dbReference type="EMBL" id="LAZR01014826">
    <property type="protein sequence ID" value="KKM15775.1"/>
    <property type="molecule type" value="Genomic_DNA"/>
</dbReference>
<reference evidence="2" key="1">
    <citation type="journal article" date="2015" name="Nature">
        <title>Complex archaea that bridge the gap between prokaryotes and eukaryotes.</title>
        <authorList>
            <person name="Spang A."/>
            <person name="Saw J.H."/>
            <person name="Jorgensen S.L."/>
            <person name="Zaremba-Niedzwiedzka K."/>
            <person name="Martijn J."/>
            <person name="Lind A.E."/>
            <person name="van Eijk R."/>
            <person name="Schleper C."/>
            <person name="Guy L."/>
            <person name="Ettema T.J."/>
        </authorList>
    </citation>
    <scope>NUCLEOTIDE SEQUENCE</scope>
</reference>
<keyword evidence="1" id="KW-1133">Transmembrane helix</keyword>
<keyword evidence="1" id="KW-0472">Membrane</keyword>
<name>A0A0F9KKF7_9ZZZZ</name>
<comment type="caution">
    <text evidence="2">The sequence shown here is derived from an EMBL/GenBank/DDBJ whole genome shotgun (WGS) entry which is preliminary data.</text>
</comment>
<evidence type="ECO:0000256" key="1">
    <source>
        <dbReference type="SAM" id="Phobius"/>
    </source>
</evidence>